<accession>A0A478FTU4</accession>
<dbReference type="Proteomes" id="UP000324831">
    <property type="component" value="Unassembled WGS sequence"/>
</dbReference>
<dbReference type="AlphaFoldDB" id="A0A478FTU4"/>
<keyword evidence="1" id="KW-0812">Transmembrane</keyword>
<evidence type="ECO:0000313" key="3">
    <source>
        <dbReference type="Proteomes" id="UP000324831"/>
    </source>
</evidence>
<comment type="caution">
    <text evidence="2">The sequence shown here is derived from an EMBL/GenBank/DDBJ whole genome shotgun (WGS) entry which is preliminary data.</text>
</comment>
<keyword evidence="1" id="KW-0472">Membrane</keyword>
<proteinExistence type="predicted"/>
<keyword evidence="1" id="KW-1133">Transmembrane helix</keyword>
<dbReference type="RefSeq" id="WP_216083215.1">
    <property type="nucleotide sequence ID" value="NZ_CACTIB010000020.1"/>
</dbReference>
<feature type="transmembrane region" description="Helical" evidence="1">
    <location>
        <begin position="12"/>
        <end position="27"/>
    </location>
</feature>
<dbReference type="EMBL" id="BIMN01000004">
    <property type="protein sequence ID" value="GCE63766.1"/>
    <property type="molecule type" value="Genomic_DNA"/>
</dbReference>
<evidence type="ECO:0000256" key="1">
    <source>
        <dbReference type="SAM" id="Phobius"/>
    </source>
</evidence>
<evidence type="ECO:0000313" key="2">
    <source>
        <dbReference type="EMBL" id="GCE63766.1"/>
    </source>
</evidence>
<reference evidence="2 3" key="1">
    <citation type="submission" date="2019-01" db="EMBL/GenBank/DDBJ databases">
        <title>Draft genome sequences of Candidatus Mycoplasma haemohominis SWG34-3 identified from a patient with pyrexia, anemia and liver dysfunction.</title>
        <authorList>
            <person name="Sekizuka T."/>
            <person name="Hattori N."/>
            <person name="Katano H."/>
            <person name="Takuma T."/>
            <person name="Ito T."/>
            <person name="Arai N."/>
            <person name="Yanai R."/>
            <person name="Ishii S."/>
            <person name="Miura Y."/>
            <person name="Tokunaga T."/>
            <person name="Watanabe H."/>
            <person name="Nomura N."/>
            <person name="Eguchi J."/>
            <person name="Arai T."/>
            <person name="Hasegawa H."/>
            <person name="Nakamaki T."/>
            <person name="Wakita T."/>
            <person name="Niki Y."/>
            <person name="Kuroda M."/>
        </authorList>
    </citation>
    <scope>NUCLEOTIDE SEQUENCE [LARGE SCALE GENOMIC DNA]</scope>
    <source>
        <strain evidence="2">SWG34-3</strain>
    </source>
</reference>
<organism evidence="2 3">
    <name type="scientific">Candidatus Mycoplasma haematohominis</name>
    <dbReference type="NCBI Taxonomy" id="1494318"/>
    <lineage>
        <taxon>Bacteria</taxon>
        <taxon>Bacillati</taxon>
        <taxon>Mycoplasmatota</taxon>
        <taxon>Mollicutes</taxon>
        <taxon>Mycoplasmataceae</taxon>
        <taxon>Mycoplasma</taxon>
    </lineage>
</organism>
<protein>
    <submittedName>
        <fullName evidence="2">Uncharacterized protein</fullName>
    </submittedName>
</protein>
<name>A0A478FTU4_9MOLU</name>
<gene>
    <name evidence="2" type="ORF">MHSWG343_07670</name>
</gene>
<sequence>MANIDRDNRYFYLRLFGLPFSLFRYFFKLFKLKRISKNYVVGASDDSEESRYTKFLALYKSQLFRKKLEYSFVFKKKIAKQQIIFVVNDILDWYSIGLMNYIVKYQEHPYPKFLLNDLFIDKKKDNNLPVFWDFIDTFYGESDLDRALSNKRSLFIERSFLARHPNSMEKIKASHISIMPIYCLRQMDNDRIWYFSGELIKTSNLVLFKSCALLETIDNAFLKLEKEAQNVVTNRKNQKKK</sequence>